<protein>
    <submittedName>
        <fullName evidence="2">Uncharacterized protein</fullName>
    </submittedName>
</protein>
<feature type="compositionally biased region" description="Polar residues" evidence="1">
    <location>
        <begin position="596"/>
        <end position="606"/>
    </location>
</feature>
<name>A0A418SQC4_9RHOB</name>
<evidence type="ECO:0000313" key="2">
    <source>
        <dbReference type="EMBL" id="RJE83153.1"/>
    </source>
</evidence>
<keyword evidence="3" id="KW-1185">Reference proteome</keyword>
<evidence type="ECO:0000256" key="1">
    <source>
        <dbReference type="SAM" id="MobiDB-lite"/>
    </source>
</evidence>
<dbReference type="SUPFAM" id="SSF53448">
    <property type="entry name" value="Nucleotide-diphospho-sugar transferases"/>
    <property type="match status" value="1"/>
</dbReference>
<evidence type="ECO:0000313" key="3">
    <source>
        <dbReference type="Proteomes" id="UP000284202"/>
    </source>
</evidence>
<dbReference type="EMBL" id="QZCG01000012">
    <property type="protein sequence ID" value="RJE83153.1"/>
    <property type="molecule type" value="Genomic_DNA"/>
</dbReference>
<comment type="caution">
    <text evidence="2">The sequence shown here is derived from an EMBL/GenBank/DDBJ whole genome shotgun (WGS) entry which is preliminary data.</text>
</comment>
<proteinExistence type="predicted"/>
<accession>A0A418SQC4</accession>
<dbReference type="Proteomes" id="UP000284202">
    <property type="component" value="Unassembled WGS sequence"/>
</dbReference>
<dbReference type="InterPro" id="IPR029044">
    <property type="entry name" value="Nucleotide-diphossugar_trans"/>
</dbReference>
<organism evidence="2 3">
    <name type="scientific">Paracoccus onubensis</name>
    <dbReference type="NCBI Taxonomy" id="1675788"/>
    <lineage>
        <taxon>Bacteria</taxon>
        <taxon>Pseudomonadati</taxon>
        <taxon>Pseudomonadota</taxon>
        <taxon>Alphaproteobacteria</taxon>
        <taxon>Rhodobacterales</taxon>
        <taxon>Paracoccaceae</taxon>
        <taxon>Paracoccus</taxon>
    </lineage>
</organism>
<dbReference type="AlphaFoldDB" id="A0A418SQC4"/>
<feature type="region of interest" description="Disordered" evidence="1">
    <location>
        <begin position="570"/>
        <end position="606"/>
    </location>
</feature>
<sequence length="606" mass="69735">MQDPKVTSASCAIIMMIAPSHELEWQALLLGATIRNYVKGEYNLYFCIEDTQLPQLAQSTRNFIRQLGGTIRTISNRGVFNPEYKIGNKVIASTLEYPEDRIVFLDSDTIFVRSVDISELCRGEIAVQEVFFPLWTRNVGQNGVWDQLYGRYSIDQDRLKRLRDRSGHTFPYFNAGLVSFDKKTGFAQEWLRISREIDADSTITQKRPWLDQIALSLAAMRVSDDTALVKNTINIRPRRRRAHDIVLAHYTNLVFLRSSGLARAADFAVRRVLKCRSFEHFLYQVLKGANEAGRTPDNKNYPFAKVMGERNTGTNLIESTIRRNFRARPLITSPEGATLRNLMNEITAGIPEHPLAWRDLLHEYSMDTQFGWKHARPDIPRFRKNANWDYTVFILTYKHPAFWLKSMFKRPYNPFQKQKAERLRDFMTRDFALTDRDCLPYDFIGTPLAIYQEKLRGYLELAQAAPERTLIFSYEDIIRKQESFLLALSGHFQQSREKLEFLSNAAKSEDRSTLTTADYVRKYSDKNIFAGFTSQDLAIYKQQIDDELFAQLAQVTVDLDKIPVAPDLPTGSMTLTPVPQAGNEAAPLEQPPRKFSLSSLWAASRK</sequence>
<reference evidence="3" key="1">
    <citation type="submission" date="2018-09" db="EMBL/GenBank/DDBJ databases">
        <title>Acidovorax cavernicola nov. sp. isolated from Gruta de las Maravillas (Aracena, Spain).</title>
        <authorList>
            <person name="Jurado V."/>
            <person name="Gutierrez-Patricio S."/>
            <person name="Gonzalez-Pimentel J.L."/>
            <person name="Miller A.Z."/>
            <person name="Laiz L."/>
            <person name="Saiz-Jimenez C."/>
        </authorList>
    </citation>
    <scope>NUCLEOTIDE SEQUENCE [LARGE SCALE GENOMIC DNA]</scope>
    <source>
        <strain evidence="3">1011MAR3C25</strain>
    </source>
</reference>
<gene>
    <name evidence="2" type="ORF">D3P04_17015</name>
</gene>
<dbReference type="Gene3D" id="3.90.550.10">
    <property type="entry name" value="Spore Coat Polysaccharide Biosynthesis Protein SpsA, Chain A"/>
    <property type="match status" value="1"/>
</dbReference>